<evidence type="ECO:0000259" key="1">
    <source>
        <dbReference type="Pfam" id="PF16112"/>
    </source>
</evidence>
<dbReference type="EMBL" id="JACOPO010000004">
    <property type="protein sequence ID" value="MBC5722606.1"/>
    <property type="molecule type" value="Genomic_DNA"/>
</dbReference>
<reference evidence="2" key="1">
    <citation type="submission" date="2020-08" db="EMBL/GenBank/DDBJ databases">
        <title>Genome public.</title>
        <authorList>
            <person name="Liu C."/>
            <person name="Sun Q."/>
        </authorList>
    </citation>
    <scope>NUCLEOTIDE SEQUENCE</scope>
    <source>
        <strain evidence="2">NSJ-23</strain>
    </source>
</reference>
<accession>A0A8J6J8A6</accession>
<dbReference type="InterPro" id="IPR032257">
    <property type="entry name" value="DUF4830"/>
</dbReference>
<name>A0A8J6J8A6_9FIRM</name>
<keyword evidence="3" id="KW-1185">Reference proteome</keyword>
<evidence type="ECO:0000313" key="2">
    <source>
        <dbReference type="EMBL" id="MBC5722606.1"/>
    </source>
</evidence>
<sequence length="137" mass="15006">MACCCALVLNLGTSAVREVASPSVPDPKGVKTNEDRVAYLADFGWQVSPEPIATQEMLIPKEMDESYNEYLALQSGQGFDLEKYAGKRAKRYTYEITNYPTGEAGVQVNLLIYKNTIIAGEVLSPQLDGFLHGLAMP</sequence>
<dbReference type="Proteomes" id="UP000628736">
    <property type="component" value="Unassembled WGS sequence"/>
</dbReference>
<feature type="domain" description="DUF4830" evidence="1">
    <location>
        <begin position="40"/>
        <end position="120"/>
    </location>
</feature>
<dbReference type="Pfam" id="PF16112">
    <property type="entry name" value="DUF4830"/>
    <property type="match status" value="1"/>
</dbReference>
<gene>
    <name evidence="2" type="ORF">H8S11_07255</name>
</gene>
<proteinExistence type="predicted"/>
<evidence type="ECO:0000313" key="3">
    <source>
        <dbReference type="Proteomes" id="UP000628736"/>
    </source>
</evidence>
<organism evidence="2 3">
    <name type="scientific">Flintibacter hominis</name>
    <dbReference type="NCBI Taxonomy" id="2763048"/>
    <lineage>
        <taxon>Bacteria</taxon>
        <taxon>Bacillati</taxon>
        <taxon>Bacillota</taxon>
        <taxon>Clostridia</taxon>
        <taxon>Eubacteriales</taxon>
        <taxon>Flintibacter</taxon>
    </lineage>
</organism>
<dbReference type="AlphaFoldDB" id="A0A8J6J8A6"/>
<comment type="caution">
    <text evidence="2">The sequence shown here is derived from an EMBL/GenBank/DDBJ whole genome shotgun (WGS) entry which is preliminary data.</text>
</comment>
<protein>
    <submittedName>
        <fullName evidence="2">DUF4830 domain-containing protein</fullName>
    </submittedName>
</protein>